<feature type="domain" description="VOC" evidence="1">
    <location>
        <begin position="10"/>
        <end position="132"/>
    </location>
</feature>
<gene>
    <name evidence="2" type="ORF">GCM10023184_43040</name>
</gene>
<dbReference type="InterPro" id="IPR058997">
    <property type="entry name" value="YycE-like_C"/>
</dbReference>
<evidence type="ECO:0000259" key="1">
    <source>
        <dbReference type="PROSITE" id="PS51819"/>
    </source>
</evidence>
<comment type="caution">
    <text evidence="2">The sequence shown here is derived from an EMBL/GenBank/DDBJ whole genome shotgun (WGS) entry which is preliminary data.</text>
</comment>
<keyword evidence="3" id="KW-1185">Reference proteome</keyword>
<dbReference type="InterPro" id="IPR029068">
    <property type="entry name" value="Glyas_Bleomycin-R_OHBP_Dase"/>
</dbReference>
<dbReference type="CDD" id="cd06587">
    <property type="entry name" value="VOC"/>
    <property type="match status" value="1"/>
</dbReference>
<dbReference type="Pfam" id="PF22658">
    <property type="entry name" value="YycE-like_N"/>
    <property type="match status" value="1"/>
</dbReference>
<dbReference type="RefSeq" id="WP_345258028.1">
    <property type="nucleotide sequence ID" value="NZ_BAABGY010000016.1"/>
</dbReference>
<organism evidence="2 3">
    <name type="scientific">Flaviaesturariibacter amylovorans</name>
    <dbReference type="NCBI Taxonomy" id="1084520"/>
    <lineage>
        <taxon>Bacteria</taxon>
        <taxon>Pseudomonadati</taxon>
        <taxon>Bacteroidota</taxon>
        <taxon>Chitinophagia</taxon>
        <taxon>Chitinophagales</taxon>
        <taxon>Chitinophagaceae</taxon>
        <taxon>Flaviaestuariibacter</taxon>
    </lineage>
</organism>
<protein>
    <submittedName>
        <fullName evidence="2">VOC family protein</fullName>
    </submittedName>
</protein>
<dbReference type="SUPFAM" id="SSF54593">
    <property type="entry name" value="Glyoxalase/Bleomycin resistance protein/Dihydroxybiphenyl dioxygenase"/>
    <property type="match status" value="1"/>
</dbReference>
<dbReference type="InterPro" id="IPR037523">
    <property type="entry name" value="VOC_core"/>
</dbReference>
<dbReference type="Proteomes" id="UP001501725">
    <property type="component" value="Unassembled WGS sequence"/>
</dbReference>
<dbReference type="InterPro" id="IPR058998">
    <property type="entry name" value="YycE-like_N"/>
</dbReference>
<dbReference type="PROSITE" id="PS51819">
    <property type="entry name" value="VOC"/>
    <property type="match status" value="1"/>
</dbReference>
<name>A0ABP8HR70_9BACT</name>
<dbReference type="Gene3D" id="3.10.180.10">
    <property type="entry name" value="2,3-Dihydroxybiphenyl 1,2-Dioxygenase, domain 1"/>
    <property type="match status" value="1"/>
</dbReference>
<evidence type="ECO:0000313" key="3">
    <source>
        <dbReference type="Proteomes" id="UP001501725"/>
    </source>
</evidence>
<sequence>MTPHATYPATQFRIARPTHQLDAVVAFYTEGLGLPLLYRFEAHAGYRGAMIGLPGVGHHLEFTEHDDGAPCPAPSKDNLLVLYFPGRQELDVISRRLEDHGVRPVAPENPYWEKKGLTFEDPDGWRVVLFEGSFGGGGRST</sequence>
<dbReference type="Pfam" id="PF22659">
    <property type="entry name" value="YycE-like_C"/>
    <property type="match status" value="1"/>
</dbReference>
<dbReference type="EMBL" id="BAABGY010000016">
    <property type="protein sequence ID" value="GAA4343063.1"/>
    <property type="molecule type" value="Genomic_DNA"/>
</dbReference>
<proteinExistence type="predicted"/>
<evidence type="ECO:0000313" key="2">
    <source>
        <dbReference type="EMBL" id="GAA4343063.1"/>
    </source>
</evidence>
<accession>A0ABP8HR70</accession>
<reference evidence="3" key="1">
    <citation type="journal article" date="2019" name="Int. J. Syst. Evol. Microbiol.">
        <title>The Global Catalogue of Microorganisms (GCM) 10K type strain sequencing project: providing services to taxonomists for standard genome sequencing and annotation.</title>
        <authorList>
            <consortium name="The Broad Institute Genomics Platform"/>
            <consortium name="The Broad Institute Genome Sequencing Center for Infectious Disease"/>
            <person name="Wu L."/>
            <person name="Ma J."/>
        </authorList>
    </citation>
    <scope>NUCLEOTIDE SEQUENCE [LARGE SCALE GENOMIC DNA]</scope>
    <source>
        <strain evidence="3">JCM 17919</strain>
    </source>
</reference>